<feature type="compositionally biased region" description="Low complexity" evidence="2">
    <location>
        <begin position="289"/>
        <end position="305"/>
    </location>
</feature>
<keyword evidence="1" id="KW-0175">Coiled coil</keyword>
<gene>
    <name evidence="5" type="ORF">EDC26_101463</name>
</gene>
<protein>
    <submittedName>
        <fullName evidence="5">Septal ring factor EnvC (AmiA/AmiB activator)</fullName>
    </submittedName>
</protein>
<dbReference type="PANTHER" id="PTHR21666">
    <property type="entry name" value="PEPTIDASE-RELATED"/>
    <property type="match status" value="1"/>
</dbReference>
<feature type="signal peptide" evidence="3">
    <location>
        <begin position="1"/>
        <end position="22"/>
    </location>
</feature>
<dbReference type="InterPro" id="IPR011055">
    <property type="entry name" value="Dup_hybrid_motif"/>
</dbReference>
<keyword evidence="3" id="KW-0732">Signal</keyword>
<evidence type="ECO:0000313" key="5">
    <source>
        <dbReference type="EMBL" id="TCT11234.1"/>
    </source>
</evidence>
<dbReference type="Gene3D" id="2.70.70.10">
    <property type="entry name" value="Glucose Permease (Domain IIA)"/>
    <property type="match status" value="1"/>
</dbReference>
<keyword evidence="6" id="KW-1185">Reference proteome</keyword>
<organism evidence="5 6">
    <name type="scientific">Paralcaligenes ureilyticus</name>
    <dbReference type="NCBI Taxonomy" id="627131"/>
    <lineage>
        <taxon>Bacteria</taxon>
        <taxon>Pseudomonadati</taxon>
        <taxon>Pseudomonadota</taxon>
        <taxon>Betaproteobacteria</taxon>
        <taxon>Burkholderiales</taxon>
        <taxon>Alcaligenaceae</taxon>
        <taxon>Paralcaligenes</taxon>
    </lineage>
</organism>
<dbReference type="Proteomes" id="UP000295525">
    <property type="component" value="Unassembled WGS sequence"/>
</dbReference>
<feature type="chain" id="PRO_5020803143" evidence="3">
    <location>
        <begin position="23"/>
        <end position="484"/>
    </location>
</feature>
<dbReference type="PANTHER" id="PTHR21666:SF270">
    <property type="entry name" value="MUREIN HYDROLASE ACTIVATOR ENVC"/>
    <property type="match status" value="1"/>
</dbReference>
<dbReference type="InterPro" id="IPR016047">
    <property type="entry name" value="M23ase_b-sheet_dom"/>
</dbReference>
<dbReference type="RefSeq" id="WP_341802601.1">
    <property type="nucleotide sequence ID" value="NZ_SMAJ01000001.1"/>
</dbReference>
<dbReference type="Pfam" id="PF01551">
    <property type="entry name" value="Peptidase_M23"/>
    <property type="match status" value="1"/>
</dbReference>
<name>A0A4R3MC33_9BURK</name>
<dbReference type="Gene3D" id="6.10.250.3150">
    <property type="match status" value="1"/>
</dbReference>
<sequence length="484" mass="53123">MRRLLGAALLTLCASWSAAVCAADSAAALAARQAQARKQQAELQSRIARVQKEIDSQESSRRDAADELKTSESAISSIDRRLDELARQKHDAQADLADIAGETVEQKQQLAQRQSELADQLRAQYASGLSPWTALLSGDDPQVIGRELGYLGYISEARTKTVKAIRNAINQLAQLQARSEARNKELEAVAHEVQTQKKSLEEQKQERQQVLSKIESQLKVQRSQAQTLEHNDQRLGKLITGLDAAIAQQREAERLAQEQRRAEAERRAQEARREALERKREIQRKQEAARQAQIAAQQAQEQAQNKQDELDAKKAREQVERARAQARAAEQAAREADKAKPAPAAQAPAAQVGPAGSGLKKGLRYPVQGEVQGRFGMGRPDGGLWRGIVLRAAAGTPVHVVADGRVVYANWLSGFGNIMIVDHGDKYLSIYAYNQSLLKRVGDIVHAGDTIATVGATGGQVESGLYFEIRHQGTPVNPLLWLGH</sequence>
<feature type="compositionally biased region" description="Basic and acidic residues" evidence="2">
    <location>
        <begin position="257"/>
        <end position="288"/>
    </location>
</feature>
<feature type="coiled-coil region" evidence="1">
    <location>
        <begin position="31"/>
        <end position="124"/>
    </location>
</feature>
<dbReference type="EMBL" id="SMAJ01000001">
    <property type="protein sequence ID" value="TCT11234.1"/>
    <property type="molecule type" value="Genomic_DNA"/>
</dbReference>
<dbReference type="GO" id="GO:0004222">
    <property type="term" value="F:metalloendopeptidase activity"/>
    <property type="evidence" value="ECO:0007669"/>
    <property type="project" value="TreeGrafter"/>
</dbReference>
<feature type="domain" description="M23ase beta-sheet core" evidence="4">
    <location>
        <begin position="385"/>
        <end position="478"/>
    </location>
</feature>
<evidence type="ECO:0000259" key="4">
    <source>
        <dbReference type="Pfam" id="PF01551"/>
    </source>
</evidence>
<dbReference type="SUPFAM" id="SSF51261">
    <property type="entry name" value="Duplicated hybrid motif"/>
    <property type="match status" value="1"/>
</dbReference>
<feature type="region of interest" description="Disordered" evidence="2">
    <location>
        <begin position="257"/>
        <end position="361"/>
    </location>
</feature>
<reference evidence="5 6" key="1">
    <citation type="submission" date="2019-03" db="EMBL/GenBank/DDBJ databases">
        <title>Genomic Encyclopedia of Type Strains, Phase IV (KMG-IV): sequencing the most valuable type-strain genomes for metagenomic binning, comparative biology and taxonomic classification.</title>
        <authorList>
            <person name="Goeker M."/>
        </authorList>
    </citation>
    <scope>NUCLEOTIDE SEQUENCE [LARGE SCALE GENOMIC DNA]</scope>
    <source>
        <strain evidence="5 6">DSM 24591</strain>
    </source>
</reference>
<feature type="compositionally biased region" description="Low complexity" evidence="2">
    <location>
        <begin position="341"/>
        <end position="354"/>
    </location>
</feature>
<dbReference type="CDD" id="cd12797">
    <property type="entry name" value="M23_peptidase"/>
    <property type="match status" value="1"/>
</dbReference>
<dbReference type="InterPro" id="IPR050570">
    <property type="entry name" value="Cell_wall_metabolism_enzyme"/>
</dbReference>
<dbReference type="AlphaFoldDB" id="A0A4R3MC33"/>
<evidence type="ECO:0000256" key="3">
    <source>
        <dbReference type="SAM" id="SignalP"/>
    </source>
</evidence>
<accession>A0A4R3MC33</accession>
<dbReference type="FunFam" id="2.70.70.10:FF:000003">
    <property type="entry name" value="Murein hydrolase activator EnvC"/>
    <property type="match status" value="1"/>
</dbReference>
<proteinExistence type="predicted"/>
<evidence type="ECO:0000313" key="6">
    <source>
        <dbReference type="Proteomes" id="UP000295525"/>
    </source>
</evidence>
<feature type="compositionally biased region" description="Basic and acidic residues" evidence="2">
    <location>
        <begin position="306"/>
        <end position="323"/>
    </location>
</feature>
<evidence type="ECO:0000256" key="2">
    <source>
        <dbReference type="SAM" id="MobiDB-lite"/>
    </source>
</evidence>
<comment type="caution">
    <text evidence="5">The sequence shown here is derived from an EMBL/GenBank/DDBJ whole genome shotgun (WGS) entry which is preliminary data.</text>
</comment>
<evidence type="ECO:0000256" key="1">
    <source>
        <dbReference type="SAM" id="Coils"/>
    </source>
</evidence>